<reference evidence="1 2" key="2">
    <citation type="journal article" date="2022" name="Mol. Ecol. Resour.">
        <title>The genomes of chicory, endive, great burdock and yacon provide insights into Asteraceae paleo-polyploidization history and plant inulin production.</title>
        <authorList>
            <person name="Fan W."/>
            <person name="Wang S."/>
            <person name="Wang H."/>
            <person name="Wang A."/>
            <person name="Jiang F."/>
            <person name="Liu H."/>
            <person name="Zhao H."/>
            <person name="Xu D."/>
            <person name="Zhang Y."/>
        </authorList>
    </citation>
    <scope>NUCLEOTIDE SEQUENCE [LARGE SCALE GENOMIC DNA]</scope>
    <source>
        <strain evidence="2">cv. Niubang</strain>
    </source>
</reference>
<evidence type="ECO:0000313" key="2">
    <source>
        <dbReference type="Proteomes" id="UP001055879"/>
    </source>
</evidence>
<evidence type="ECO:0000313" key="1">
    <source>
        <dbReference type="EMBL" id="KAI3706814.1"/>
    </source>
</evidence>
<gene>
    <name evidence="1" type="ORF">L6452_24796</name>
</gene>
<dbReference type="EMBL" id="CM042054">
    <property type="protein sequence ID" value="KAI3706814.1"/>
    <property type="molecule type" value="Genomic_DNA"/>
</dbReference>
<keyword evidence="2" id="KW-1185">Reference proteome</keyword>
<protein>
    <submittedName>
        <fullName evidence="1">Uncharacterized protein</fullName>
    </submittedName>
</protein>
<accession>A0ACB9A9D0</accession>
<reference evidence="2" key="1">
    <citation type="journal article" date="2022" name="Mol. Ecol. Resour.">
        <title>The genomes of chicory, endive, great burdock and yacon provide insights into Asteraceae palaeo-polyploidization history and plant inulin production.</title>
        <authorList>
            <person name="Fan W."/>
            <person name="Wang S."/>
            <person name="Wang H."/>
            <person name="Wang A."/>
            <person name="Jiang F."/>
            <person name="Liu H."/>
            <person name="Zhao H."/>
            <person name="Xu D."/>
            <person name="Zhang Y."/>
        </authorList>
    </citation>
    <scope>NUCLEOTIDE SEQUENCE [LARGE SCALE GENOMIC DNA]</scope>
    <source>
        <strain evidence="2">cv. Niubang</strain>
    </source>
</reference>
<comment type="caution">
    <text evidence="1">The sequence shown here is derived from an EMBL/GenBank/DDBJ whole genome shotgun (WGS) entry which is preliminary data.</text>
</comment>
<proteinExistence type="predicted"/>
<sequence>MNKVTLVKTGVGLQSTKEGDIPNILDETRVGVQGNFGETRVGVQAVEDSHIPNAVDETVVGVQSAEEGDITNALHEEGVGYLPTAIDETLGGEHPSEVEVEPRQEFDPFGDFNPF</sequence>
<dbReference type="Proteomes" id="UP001055879">
    <property type="component" value="Linkage Group LG08"/>
</dbReference>
<organism evidence="1 2">
    <name type="scientific">Arctium lappa</name>
    <name type="common">Greater burdock</name>
    <name type="synonym">Lappa major</name>
    <dbReference type="NCBI Taxonomy" id="4217"/>
    <lineage>
        <taxon>Eukaryota</taxon>
        <taxon>Viridiplantae</taxon>
        <taxon>Streptophyta</taxon>
        <taxon>Embryophyta</taxon>
        <taxon>Tracheophyta</taxon>
        <taxon>Spermatophyta</taxon>
        <taxon>Magnoliopsida</taxon>
        <taxon>eudicotyledons</taxon>
        <taxon>Gunneridae</taxon>
        <taxon>Pentapetalae</taxon>
        <taxon>asterids</taxon>
        <taxon>campanulids</taxon>
        <taxon>Asterales</taxon>
        <taxon>Asteraceae</taxon>
        <taxon>Carduoideae</taxon>
        <taxon>Cardueae</taxon>
        <taxon>Arctiinae</taxon>
        <taxon>Arctium</taxon>
    </lineage>
</organism>
<name>A0ACB9A9D0_ARCLA</name>